<gene>
    <name evidence="2" type="ORF">SAMN05216219_0317</name>
</gene>
<keyword evidence="3" id="KW-1185">Reference proteome</keyword>
<dbReference type="Gene3D" id="3.10.180.10">
    <property type="entry name" value="2,3-Dihydroxybiphenyl 1,2-Dioxygenase, domain 1"/>
    <property type="match status" value="1"/>
</dbReference>
<dbReference type="AlphaFoldDB" id="A0A1I4YKU6"/>
<dbReference type="RefSeq" id="WP_342714538.1">
    <property type="nucleotide sequence ID" value="NZ_FOVM01000001.1"/>
</dbReference>
<dbReference type="InterPro" id="IPR004360">
    <property type="entry name" value="Glyas_Fos-R_dOase_dom"/>
</dbReference>
<evidence type="ECO:0000313" key="2">
    <source>
        <dbReference type="EMBL" id="SFN38624.1"/>
    </source>
</evidence>
<reference evidence="3" key="1">
    <citation type="submission" date="2016-10" db="EMBL/GenBank/DDBJ databases">
        <authorList>
            <person name="Varghese N."/>
            <person name="Submissions S."/>
        </authorList>
    </citation>
    <scope>NUCLEOTIDE SEQUENCE [LARGE SCALE GENOMIC DNA]</scope>
    <source>
        <strain evidence="3">CGMCC 1.11101</strain>
    </source>
</reference>
<dbReference type="Proteomes" id="UP000198867">
    <property type="component" value="Unassembled WGS sequence"/>
</dbReference>
<name>A0A1I4YKU6_9MICO</name>
<dbReference type="InterPro" id="IPR029068">
    <property type="entry name" value="Glyas_Bleomycin-R_OHBP_Dase"/>
</dbReference>
<feature type="domain" description="VOC" evidence="1">
    <location>
        <begin position="7"/>
        <end position="128"/>
    </location>
</feature>
<dbReference type="Pfam" id="PF00903">
    <property type="entry name" value="Glyoxalase"/>
    <property type="match status" value="1"/>
</dbReference>
<proteinExistence type="predicted"/>
<protein>
    <recommendedName>
        <fullName evidence="1">VOC domain-containing protein</fullName>
    </recommendedName>
</protein>
<dbReference type="InterPro" id="IPR037523">
    <property type="entry name" value="VOC_core"/>
</dbReference>
<dbReference type="PANTHER" id="PTHR33993">
    <property type="entry name" value="GLYOXALASE-RELATED"/>
    <property type="match status" value="1"/>
</dbReference>
<dbReference type="InterPro" id="IPR052164">
    <property type="entry name" value="Anthracycline_SecMetBiosynth"/>
</dbReference>
<dbReference type="STRING" id="995034.SAMN05216219_0317"/>
<accession>A0A1I4YKU6</accession>
<dbReference type="PROSITE" id="PS51819">
    <property type="entry name" value="VOC"/>
    <property type="match status" value="1"/>
</dbReference>
<organism evidence="2 3">
    <name type="scientific">Mycetocola miduiensis</name>
    <dbReference type="NCBI Taxonomy" id="995034"/>
    <lineage>
        <taxon>Bacteria</taxon>
        <taxon>Bacillati</taxon>
        <taxon>Actinomycetota</taxon>
        <taxon>Actinomycetes</taxon>
        <taxon>Micrococcales</taxon>
        <taxon>Microbacteriaceae</taxon>
        <taxon>Mycetocola</taxon>
    </lineage>
</organism>
<sequence length="145" mass="16059">MHMMLRGLATVSFFADDIDAAREWYSKLLGIQPYFVRPESGPAAYIEYRIGDYEHELGIIDRRFSPHPSATEPGGAVVFWHVSDVEDTVAKLLALGATEHEAITPRDAGFVTASVVDPFGNILGVMHNPHYQEILELRSGSMLGE</sequence>
<dbReference type="EMBL" id="FOVM01000001">
    <property type="protein sequence ID" value="SFN38624.1"/>
    <property type="molecule type" value="Genomic_DNA"/>
</dbReference>
<evidence type="ECO:0000259" key="1">
    <source>
        <dbReference type="PROSITE" id="PS51819"/>
    </source>
</evidence>
<dbReference type="SUPFAM" id="SSF54593">
    <property type="entry name" value="Glyoxalase/Bleomycin resistance protein/Dihydroxybiphenyl dioxygenase"/>
    <property type="match status" value="1"/>
</dbReference>
<evidence type="ECO:0000313" key="3">
    <source>
        <dbReference type="Proteomes" id="UP000198867"/>
    </source>
</evidence>